<organism evidence="13">
    <name type="scientific">hydrothermal vent metagenome</name>
    <dbReference type="NCBI Taxonomy" id="652676"/>
    <lineage>
        <taxon>unclassified sequences</taxon>
        <taxon>metagenomes</taxon>
        <taxon>ecological metagenomes</taxon>
    </lineage>
</organism>
<keyword evidence="4" id="KW-0132">Cell division</keyword>
<keyword evidence="2" id="KW-1003">Cell membrane</keyword>
<sequence length="129" mass="14717">MSDQIFYLFSAVLLGVVLGALVMYLIAGKSKDSNSSIAEVEEKLNDYQQDVVQHFEQTADLVDELTQSYKKVFDHLGKSARELMTDEQIQIQIDKRRGNKVTLEFLTEESEQSDEDDNSQELQSDTPKH</sequence>
<accession>A0A3B0VD33</accession>
<keyword evidence="5 12" id="KW-0812">Transmembrane</keyword>
<reference evidence="13" key="1">
    <citation type="submission" date="2018-06" db="EMBL/GenBank/DDBJ databases">
        <authorList>
            <person name="Zhirakovskaya E."/>
        </authorList>
    </citation>
    <scope>NUCLEOTIDE SEQUENCE</scope>
</reference>
<dbReference type="Pfam" id="PF06295">
    <property type="entry name" value="ZapG-like"/>
    <property type="match status" value="1"/>
</dbReference>
<name>A0A3B0VD33_9ZZZZ</name>
<evidence type="ECO:0000256" key="1">
    <source>
        <dbReference type="ARBA" id="ARBA00004377"/>
    </source>
</evidence>
<protein>
    <recommendedName>
        <fullName evidence="14">Cytochrome d ubiquinol oxidase subunit III (Cytochrome bd-I oxidase subunit III)</fullName>
    </recommendedName>
</protein>
<evidence type="ECO:0000256" key="11">
    <source>
        <dbReference type="SAM" id="MobiDB-lite"/>
    </source>
</evidence>
<keyword evidence="3" id="KW-0997">Cell inner membrane</keyword>
<dbReference type="GO" id="GO:0005886">
    <property type="term" value="C:plasma membrane"/>
    <property type="evidence" value="ECO:0007669"/>
    <property type="project" value="UniProtKB-SubCell"/>
</dbReference>
<feature type="compositionally biased region" description="Acidic residues" evidence="11">
    <location>
        <begin position="106"/>
        <end position="119"/>
    </location>
</feature>
<keyword evidence="7 12" id="KW-1133">Transmembrane helix</keyword>
<evidence type="ECO:0000313" key="13">
    <source>
        <dbReference type="EMBL" id="VAW40801.1"/>
    </source>
</evidence>
<dbReference type="GO" id="GO:0008360">
    <property type="term" value="P:regulation of cell shape"/>
    <property type="evidence" value="ECO:0007669"/>
    <property type="project" value="UniProtKB-KW"/>
</dbReference>
<dbReference type="EMBL" id="UOEW01000287">
    <property type="protein sequence ID" value="VAW40801.1"/>
    <property type="molecule type" value="Genomic_DNA"/>
</dbReference>
<keyword evidence="9" id="KW-0131">Cell cycle</keyword>
<dbReference type="InterPro" id="IPR009386">
    <property type="entry name" value="ZapG-like"/>
</dbReference>
<keyword evidence="8 12" id="KW-0472">Membrane</keyword>
<proteinExistence type="predicted"/>
<dbReference type="AlphaFoldDB" id="A0A3B0VD33"/>
<dbReference type="PANTHER" id="PTHR39579:SF1">
    <property type="entry name" value="INNER MEMBRANE PROTEIN YHCB"/>
    <property type="match status" value="1"/>
</dbReference>
<evidence type="ECO:0000256" key="7">
    <source>
        <dbReference type="ARBA" id="ARBA00022989"/>
    </source>
</evidence>
<evidence type="ECO:0000256" key="2">
    <source>
        <dbReference type="ARBA" id="ARBA00022475"/>
    </source>
</evidence>
<evidence type="ECO:0000256" key="9">
    <source>
        <dbReference type="ARBA" id="ARBA00023306"/>
    </source>
</evidence>
<feature type="transmembrane region" description="Helical" evidence="12">
    <location>
        <begin position="6"/>
        <end position="27"/>
    </location>
</feature>
<dbReference type="GO" id="GO:0051301">
    <property type="term" value="P:cell division"/>
    <property type="evidence" value="ECO:0007669"/>
    <property type="project" value="UniProtKB-KW"/>
</dbReference>
<evidence type="ECO:0000256" key="3">
    <source>
        <dbReference type="ARBA" id="ARBA00022519"/>
    </source>
</evidence>
<comment type="subcellular location">
    <subcellularLocation>
        <location evidence="1">Cell inner membrane</location>
        <topology evidence="1">Single-pass membrane protein</topology>
    </subcellularLocation>
</comment>
<keyword evidence="10" id="KW-0175">Coiled coil</keyword>
<evidence type="ECO:0000256" key="8">
    <source>
        <dbReference type="ARBA" id="ARBA00023136"/>
    </source>
</evidence>
<gene>
    <name evidence="13" type="ORF">MNBD_GAMMA01-257</name>
</gene>
<evidence type="ECO:0008006" key="14">
    <source>
        <dbReference type="Google" id="ProtNLM"/>
    </source>
</evidence>
<feature type="region of interest" description="Disordered" evidence="11">
    <location>
        <begin position="106"/>
        <end position="129"/>
    </location>
</feature>
<evidence type="ECO:0000256" key="4">
    <source>
        <dbReference type="ARBA" id="ARBA00022618"/>
    </source>
</evidence>
<dbReference type="PANTHER" id="PTHR39579">
    <property type="entry name" value="INNER MEMBRANE PROTEIN YHCB"/>
    <property type="match status" value="1"/>
</dbReference>
<evidence type="ECO:0000256" key="12">
    <source>
        <dbReference type="SAM" id="Phobius"/>
    </source>
</evidence>
<feature type="coiled-coil region" evidence="10">
    <location>
        <begin position="30"/>
        <end position="57"/>
    </location>
</feature>
<evidence type="ECO:0000256" key="6">
    <source>
        <dbReference type="ARBA" id="ARBA00022960"/>
    </source>
</evidence>
<feature type="compositionally biased region" description="Low complexity" evidence="11">
    <location>
        <begin position="120"/>
        <end position="129"/>
    </location>
</feature>
<keyword evidence="6" id="KW-0133">Cell shape</keyword>
<evidence type="ECO:0000256" key="10">
    <source>
        <dbReference type="SAM" id="Coils"/>
    </source>
</evidence>
<evidence type="ECO:0000256" key="5">
    <source>
        <dbReference type="ARBA" id="ARBA00022692"/>
    </source>
</evidence>